<evidence type="ECO:0000313" key="1">
    <source>
        <dbReference type="EMBL" id="AFI84627.1"/>
    </source>
</evidence>
<dbReference type="PATRIC" id="fig|754476.3.peg.1788"/>
<dbReference type="Proteomes" id="UP000009144">
    <property type="component" value="Chromosome"/>
</dbReference>
<organism evidence="1 2">
    <name type="scientific">Methylophaga nitratireducenticrescens</name>
    <dbReference type="NCBI Taxonomy" id="754476"/>
    <lineage>
        <taxon>Bacteria</taxon>
        <taxon>Pseudomonadati</taxon>
        <taxon>Pseudomonadota</taxon>
        <taxon>Gammaproteobacteria</taxon>
        <taxon>Thiotrichales</taxon>
        <taxon>Piscirickettsiaceae</taxon>
        <taxon>Methylophaga</taxon>
    </lineage>
</organism>
<reference evidence="1 2" key="1">
    <citation type="journal article" date="2012" name="J. Bacteriol.">
        <title>Complete genome sequences of Methylophaga sp. strain JAM1 and Methylophaga sp. strain JAM7.</title>
        <authorList>
            <person name="Villeneuve C."/>
            <person name="Martineau C."/>
            <person name="Mauffrey F."/>
            <person name="Villemur R."/>
        </authorList>
    </citation>
    <scope>NUCLEOTIDE SEQUENCE [LARGE SCALE GENOMIC DNA]</scope>
    <source>
        <strain evidence="1 2">JAM1</strain>
    </source>
</reference>
<dbReference type="HOGENOM" id="CLU_838896_0_0_6"/>
<sequence>MNDDNNKTTINNIIIDIFRYMHNTENIPEINDQILEIYYESANLKTHRQDISVSGYTGFTHEDLSLIWEEVLSRFKESVENKNSSFSLLLFDYFTDMATNDEEHSNLTSFYLLVKHTKYPNAVYKITPSMNSEVALSHTLKSHELCHYKFIRYDLSLEDQLHTDTKKIRDILTEEILDDYLGQDKTRLLSQLYNNSCLTELVELKKLNEQCINEAGEKEFQFLDQFLSATPLPVIEILANENTNLTNLKLYMDTSSPLLATFILDFEDGPIHIKVKDIVELHPMSYLYSSYWNKLLTCTTPSLKKIYFDALTQMYYRGEINLKLTVVSLQT</sequence>
<reference evidence="1 2" key="2">
    <citation type="journal article" date="2013" name="Int. J. Syst. Evol. Microbiol.">
        <title>Methylophaga nitratireducenticrescens sp. nov. and Methylophaga frappieri sp. nov., isolated from the biofilm of the methanol-fed denitrification system treating the seawater at the Montreal Biodome.</title>
        <authorList>
            <person name="Villeneuve C."/>
            <person name="Martineau C."/>
            <person name="Mauffrey F."/>
            <person name="Villemur R."/>
        </authorList>
    </citation>
    <scope>NUCLEOTIDE SEQUENCE [LARGE SCALE GENOMIC DNA]</scope>
    <source>
        <strain evidence="1 2">JAM1</strain>
    </source>
</reference>
<accession>I1XJQ8</accession>
<gene>
    <name evidence="1" type="ordered locus">Q7A_1809</name>
</gene>
<dbReference type="KEGG" id="mej:Q7A_1809"/>
<name>I1XJQ8_METNJ</name>
<dbReference type="AlphaFoldDB" id="I1XJQ8"/>
<dbReference type="STRING" id="754476.Q7A_1809"/>
<proteinExistence type="predicted"/>
<evidence type="ECO:0000313" key="2">
    <source>
        <dbReference type="Proteomes" id="UP000009144"/>
    </source>
</evidence>
<dbReference type="EMBL" id="CP003390">
    <property type="protein sequence ID" value="AFI84627.1"/>
    <property type="molecule type" value="Genomic_DNA"/>
</dbReference>
<dbReference type="RefSeq" id="WP_014706998.1">
    <property type="nucleotide sequence ID" value="NC_017857.3"/>
</dbReference>
<keyword evidence="2" id="KW-1185">Reference proteome</keyword>
<protein>
    <submittedName>
        <fullName evidence="1">Uncharacterized protein</fullName>
    </submittedName>
</protein>